<dbReference type="EMBL" id="LNIX01000015">
    <property type="protein sequence ID" value="OXA46661.1"/>
    <property type="molecule type" value="Genomic_DNA"/>
</dbReference>
<evidence type="ECO:0000313" key="2">
    <source>
        <dbReference type="EMBL" id="OXA46661.1"/>
    </source>
</evidence>
<evidence type="ECO:0008006" key="4">
    <source>
        <dbReference type="Google" id="ProtNLM"/>
    </source>
</evidence>
<feature type="transmembrane region" description="Helical" evidence="1">
    <location>
        <begin position="36"/>
        <end position="54"/>
    </location>
</feature>
<evidence type="ECO:0000256" key="1">
    <source>
        <dbReference type="SAM" id="Phobius"/>
    </source>
</evidence>
<organism evidence="2 3">
    <name type="scientific">Folsomia candida</name>
    <name type="common">Springtail</name>
    <dbReference type="NCBI Taxonomy" id="158441"/>
    <lineage>
        <taxon>Eukaryota</taxon>
        <taxon>Metazoa</taxon>
        <taxon>Ecdysozoa</taxon>
        <taxon>Arthropoda</taxon>
        <taxon>Hexapoda</taxon>
        <taxon>Collembola</taxon>
        <taxon>Entomobryomorpha</taxon>
        <taxon>Isotomoidea</taxon>
        <taxon>Isotomidae</taxon>
        <taxon>Proisotominae</taxon>
        <taxon>Folsomia</taxon>
    </lineage>
</organism>
<dbReference type="AlphaFoldDB" id="A0A226DPS2"/>
<keyword evidence="1" id="KW-0812">Transmembrane</keyword>
<keyword evidence="1" id="KW-1133">Transmembrane helix</keyword>
<feature type="transmembrane region" description="Helical" evidence="1">
    <location>
        <begin position="577"/>
        <end position="595"/>
    </location>
</feature>
<accession>A0A226DPS2</accession>
<sequence length="604" mass="67647">MSVELVFHEDGGRRHEFLTISPPTSSATTMRKKNDLIGYFFLIGYVFLIGLHLTGSHPISGVNPGWGGYNESSGITRFVTLYEGNYNFDSAPQRVPIREIRPSDHIVLDVPNYVLTYPEPRIAIWIENPLNEPWTVSLVDNKIGFSTLMENGVARYEYVIPMTPTSISFNKSQLLFMCPLDVVHADTSGYNLSSCDAIHSTIVAVNSTDAKADISAQGYADIFWRQEDTSIPFLHAKRGPPLETTCYDWNVTESTFTTYSTSSTMKFRRVINIFHYYALKSQRKLLDSTNIQRCPREKDNLVEIGIHYLHYSGHGTFAMTSDEYLFLVTPRHSENTWEPEIIGHPGQEVVPILEIVNCTRIDLSIQFVAFYDPFYLPRGFLLDKDSITLEENERLVLKDVRTGLTDFVRASKLVTLSFDGIPDPKGTVLRITAKAASLSSPNLVTVSFNFTVKGKPKIDLDGMVEISKDNVTRHIFPLGQHTVKGRLSGDLHAKLGLYVITKNQTEPVEVSDFSWTRGDAGGFNFPIILNPGQSFILLSEGDGGVSDTVIIKPAEKTTSDRADFIIKPLGLWGVTDYLVTGLVLFIVAVIIYYGLRKKCCPNRP</sequence>
<protein>
    <recommendedName>
        <fullName evidence="4">Transmembrane protein</fullName>
    </recommendedName>
</protein>
<name>A0A226DPS2_FOLCA</name>
<gene>
    <name evidence="2" type="ORF">Fcan01_18833</name>
</gene>
<comment type="caution">
    <text evidence="2">The sequence shown here is derived from an EMBL/GenBank/DDBJ whole genome shotgun (WGS) entry which is preliminary data.</text>
</comment>
<evidence type="ECO:0000313" key="3">
    <source>
        <dbReference type="Proteomes" id="UP000198287"/>
    </source>
</evidence>
<keyword evidence="1" id="KW-0472">Membrane</keyword>
<keyword evidence="3" id="KW-1185">Reference proteome</keyword>
<dbReference type="Proteomes" id="UP000198287">
    <property type="component" value="Unassembled WGS sequence"/>
</dbReference>
<reference evidence="2 3" key="1">
    <citation type="submission" date="2015-12" db="EMBL/GenBank/DDBJ databases">
        <title>The genome of Folsomia candida.</title>
        <authorList>
            <person name="Faddeeva A."/>
            <person name="Derks M.F."/>
            <person name="Anvar Y."/>
            <person name="Smit S."/>
            <person name="Van Straalen N."/>
            <person name="Roelofs D."/>
        </authorList>
    </citation>
    <scope>NUCLEOTIDE SEQUENCE [LARGE SCALE GENOMIC DNA]</scope>
    <source>
        <strain evidence="2 3">VU population</strain>
        <tissue evidence="2">Whole body</tissue>
    </source>
</reference>
<proteinExistence type="predicted"/>